<evidence type="ECO:0000313" key="6">
    <source>
        <dbReference type="Proteomes" id="UP000027135"/>
    </source>
</evidence>
<dbReference type="GO" id="GO:0061574">
    <property type="term" value="C:ASAP complex"/>
    <property type="evidence" value="ECO:0007669"/>
    <property type="project" value="TreeGrafter"/>
</dbReference>
<dbReference type="InterPro" id="IPR012677">
    <property type="entry name" value="Nucleotide-bd_a/b_plait_sf"/>
</dbReference>
<dbReference type="EMBL" id="KK852655">
    <property type="protein sequence ID" value="KDR19306.1"/>
    <property type="molecule type" value="Genomic_DNA"/>
</dbReference>
<evidence type="ECO:0000313" key="5">
    <source>
        <dbReference type="EMBL" id="KDR19306.1"/>
    </source>
</evidence>
<evidence type="ECO:0000256" key="1">
    <source>
        <dbReference type="ARBA" id="ARBA00022884"/>
    </source>
</evidence>
<dbReference type="SUPFAM" id="SSF54928">
    <property type="entry name" value="RNA-binding domain, RBD"/>
    <property type="match status" value="1"/>
</dbReference>
<dbReference type="Gene3D" id="3.30.70.330">
    <property type="match status" value="1"/>
</dbReference>
<feature type="compositionally biased region" description="Polar residues" evidence="3">
    <location>
        <begin position="229"/>
        <end position="241"/>
    </location>
</feature>
<dbReference type="OrthoDB" id="5348404at2759"/>
<dbReference type="GO" id="GO:0008380">
    <property type="term" value="P:RNA splicing"/>
    <property type="evidence" value="ECO:0007669"/>
    <property type="project" value="TreeGrafter"/>
</dbReference>
<dbReference type="Proteomes" id="UP000027135">
    <property type="component" value="Unassembled WGS sequence"/>
</dbReference>
<feature type="compositionally biased region" description="Basic and acidic residues" evidence="3">
    <location>
        <begin position="7"/>
        <end position="24"/>
    </location>
</feature>
<evidence type="ECO:0000259" key="4">
    <source>
        <dbReference type="PROSITE" id="PS50102"/>
    </source>
</evidence>
<dbReference type="InParanoid" id="A0A067RGG4"/>
<feature type="compositionally biased region" description="Basic residues" evidence="3">
    <location>
        <begin position="1160"/>
        <end position="1172"/>
    </location>
</feature>
<dbReference type="GO" id="GO:0003723">
    <property type="term" value="F:RNA binding"/>
    <property type="evidence" value="ECO:0007669"/>
    <property type="project" value="UniProtKB-UniRule"/>
</dbReference>
<dbReference type="InterPro" id="IPR035979">
    <property type="entry name" value="RBD_domain_sf"/>
</dbReference>
<evidence type="ECO:0000256" key="2">
    <source>
        <dbReference type="PROSITE-ProRule" id="PRU00176"/>
    </source>
</evidence>
<name>A0A067RGG4_ZOONE</name>
<dbReference type="PROSITE" id="PS50102">
    <property type="entry name" value="RRM"/>
    <property type="match status" value="1"/>
</dbReference>
<feature type="compositionally biased region" description="Low complexity" evidence="3">
    <location>
        <begin position="595"/>
        <end position="605"/>
    </location>
</feature>
<gene>
    <name evidence="5" type="ORF">L798_06101</name>
</gene>
<feature type="compositionally biased region" description="Basic and acidic residues" evidence="3">
    <location>
        <begin position="66"/>
        <end position="92"/>
    </location>
</feature>
<feature type="region of interest" description="Disordered" evidence="3">
    <location>
        <begin position="1126"/>
        <end position="1172"/>
    </location>
</feature>
<dbReference type="CDD" id="cd12432">
    <property type="entry name" value="RRM_ACINU"/>
    <property type="match status" value="1"/>
</dbReference>
<feature type="region of interest" description="Disordered" evidence="3">
    <location>
        <begin position="300"/>
        <end position="811"/>
    </location>
</feature>
<evidence type="ECO:0000256" key="3">
    <source>
        <dbReference type="SAM" id="MobiDB-lite"/>
    </source>
</evidence>
<feature type="compositionally biased region" description="Basic and acidic residues" evidence="3">
    <location>
        <begin position="567"/>
        <end position="586"/>
    </location>
</feature>
<keyword evidence="1 2" id="KW-0694">RNA-binding</keyword>
<feature type="compositionally biased region" description="Basic and acidic residues" evidence="3">
    <location>
        <begin position="535"/>
        <end position="559"/>
    </location>
</feature>
<feature type="compositionally biased region" description="Acidic residues" evidence="3">
    <location>
        <begin position="207"/>
        <end position="217"/>
    </location>
</feature>
<dbReference type="eggNOG" id="KOG2416">
    <property type="taxonomic scope" value="Eukaryota"/>
</dbReference>
<feature type="compositionally biased region" description="Basic and acidic residues" evidence="3">
    <location>
        <begin position="1126"/>
        <end position="1144"/>
    </location>
</feature>
<feature type="compositionally biased region" description="Basic residues" evidence="3">
    <location>
        <begin position="25"/>
        <end position="37"/>
    </location>
</feature>
<dbReference type="Pfam" id="PF16294">
    <property type="entry name" value="RSB_motif"/>
    <property type="match status" value="1"/>
</dbReference>
<feature type="domain" description="RRM" evidence="4">
    <location>
        <begin position="869"/>
        <end position="946"/>
    </location>
</feature>
<feature type="region of interest" description="Disordered" evidence="3">
    <location>
        <begin position="1"/>
        <end position="252"/>
    </location>
</feature>
<feature type="compositionally biased region" description="Polar residues" evidence="3">
    <location>
        <begin position="717"/>
        <end position="729"/>
    </location>
</feature>
<feature type="compositionally biased region" description="Basic and acidic residues" evidence="3">
    <location>
        <begin position="681"/>
        <end position="716"/>
    </location>
</feature>
<dbReference type="InterPro" id="IPR034257">
    <property type="entry name" value="Acinus_RRM"/>
</dbReference>
<dbReference type="InterPro" id="IPR032552">
    <property type="entry name" value="RSB_motif"/>
</dbReference>
<feature type="compositionally biased region" description="Polar residues" evidence="3">
    <location>
        <begin position="409"/>
        <end position="420"/>
    </location>
</feature>
<dbReference type="InterPro" id="IPR000504">
    <property type="entry name" value="RRM_dom"/>
</dbReference>
<feature type="compositionally biased region" description="Basic and acidic residues" evidence="3">
    <location>
        <begin position="325"/>
        <end position="394"/>
    </location>
</feature>
<feature type="region of interest" description="Disordered" evidence="3">
    <location>
        <begin position="1032"/>
        <end position="1088"/>
    </location>
</feature>
<accession>A0A067RGG4</accession>
<dbReference type="PANTHER" id="PTHR46589">
    <property type="entry name" value="APOPTOTIC CHROMATIN CONDENSATION INDUCER IN THE NUCLEUS"/>
    <property type="match status" value="1"/>
</dbReference>
<dbReference type="STRING" id="136037.A0A067RGG4"/>
<dbReference type="GO" id="GO:0071011">
    <property type="term" value="C:precatalytic spliceosome"/>
    <property type="evidence" value="ECO:0007669"/>
    <property type="project" value="TreeGrafter"/>
</dbReference>
<feature type="compositionally biased region" description="Basic and acidic residues" evidence="3">
    <location>
        <begin position="300"/>
        <end position="315"/>
    </location>
</feature>
<protein>
    <submittedName>
        <fullName evidence="5">Apoptotic chromatin condensation inducer in the nucleus</fullName>
    </submittedName>
</protein>
<feature type="compositionally biased region" description="Basic and acidic residues" evidence="3">
    <location>
        <begin position="478"/>
        <end position="527"/>
    </location>
</feature>
<feature type="compositionally biased region" description="Basic and acidic residues" evidence="3">
    <location>
        <begin position="437"/>
        <end position="447"/>
    </location>
</feature>
<dbReference type="InterPro" id="IPR052793">
    <property type="entry name" value="EJC-associated_protein"/>
</dbReference>
<feature type="compositionally biased region" description="Basic and acidic residues" evidence="3">
    <location>
        <begin position="218"/>
        <end position="228"/>
    </location>
</feature>
<feature type="compositionally biased region" description="Basic and acidic residues" evidence="3">
    <location>
        <begin position="778"/>
        <end position="811"/>
    </location>
</feature>
<feature type="compositionally biased region" description="Basic and acidic residues" evidence="3">
    <location>
        <begin position="612"/>
        <end position="640"/>
    </location>
</feature>
<keyword evidence="6" id="KW-1185">Reference proteome</keyword>
<reference evidence="5 6" key="1">
    <citation type="journal article" date="2014" name="Nat. Commun.">
        <title>Molecular traces of alternative social organization in a termite genome.</title>
        <authorList>
            <person name="Terrapon N."/>
            <person name="Li C."/>
            <person name="Robertson H.M."/>
            <person name="Ji L."/>
            <person name="Meng X."/>
            <person name="Booth W."/>
            <person name="Chen Z."/>
            <person name="Childers C.P."/>
            <person name="Glastad K.M."/>
            <person name="Gokhale K."/>
            <person name="Gowin J."/>
            <person name="Gronenberg W."/>
            <person name="Hermansen R.A."/>
            <person name="Hu H."/>
            <person name="Hunt B.G."/>
            <person name="Huylmans A.K."/>
            <person name="Khalil S.M."/>
            <person name="Mitchell R.D."/>
            <person name="Munoz-Torres M.C."/>
            <person name="Mustard J.A."/>
            <person name="Pan H."/>
            <person name="Reese J.T."/>
            <person name="Scharf M.E."/>
            <person name="Sun F."/>
            <person name="Vogel H."/>
            <person name="Xiao J."/>
            <person name="Yang W."/>
            <person name="Yang Z."/>
            <person name="Yang Z."/>
            <person name="Zhou J."/>
            <person name="Zhu J."/>
            <person name="Brent C.S."/>
            <person name="Elsik C.G."/>
            <person name="Goodisman M.A."/>
            <person name="Liberles D.A."/>
            <person name="Roe R.M."/>
            <person name="Vargo E.L."/>
            <person name="Vilcinskas A."/>
            <person name="Wang J."/>
            <person name="Bornberg-Bauer E."/>
            <person name="Korb J."/>
            <person name="Zhang G."/>
            <person name="Liebig J."/>
        </authorList>
    </citation>
    <scope>NUCLEOTIDE SEQUENCE [LARGE SCALE GENOMIC DNA]</scope>
    <source>
        <tissue evidence="5">Whole organism</tissue>
    </source>
</reference>
<sequence>MRRKSDRTKEKEKPSPEKKTEKATRRSRRHSRRRKRSSSVSDHDESATEENDTSMKSSQDDTEEEQKDKRGKEEVDQDNTDVKEKNVQDEIPKLSSSRRKKQITDGTGSKTEEASLSNDDWKEDKSFWEGEEGKCEGTELRHKEKDGKSSVWQVKSSNDSGSSGGGGEIQKIKLCIVRPSESLEPSPRRRKRLSRMSSSHKDKSDIQECEEADDDHGEDDKKMSESSEGKQNLQESSTECTKQIPLQDDEKLSLRECTEQADLLEEASQHLCQDLSEEGQQTRLQNQDQAEVVNEIVDQESRESELNVQDSDVKEVTPFQTSSEFKGDISSETSGEHHTAQKLCDRTVQHENSKEDISSGETRSEECVMEQKEMEVEESCKGKQLDHVAPKELQKEEEEGKLDLHNAAETGSQEELQNVEDSSKTVVEDNEVIVQKSEVHDAEEDKNMACAEQEQDFTCASTEGDGISIEEVVENSTSEERQKSKNSLEGRTEEPQEVAEKIDSFEERLVAHKVADPLEEGQVRESSEENAAEVSKSEVKVNDTHSKEGTKDLSKDRSNKQTPIKRVFLEERSRSRDSSEERPRNEMKKRRQSRESNSSCSFSSSPGKQTHRRGDRESNHRSRIQDNEHSDKHNMKRENNRSTSSDRQYGRHTRRRSQTPQHQREKISLRRSFSRQSNSHAGEKGGTEDSVKEVDALGGDTHLHIKEEKENVRKTSEQTGTSQEPSQNLTRRRRWGAGKTSRAGKKPVLSISTDSLKNLIPGAKPVPVNEVQLSQEEEDRRERESEEHERDESDKREKSKNKDKDRDTQEIVLDKRCMAPLSVSEAHKINVALTDDHRGKVVTRKISIVSDDARTLQNSPSPPRHKASNVLFISNLVRPFTVNQLKELLARTGNIVEGGFWIDKIKSKCYVQYETETEARETRHALHGVRWPVSNPKQLCVDFGKKEDMDLAQALTEEDQIPRKTEPLKVERTVEGWVAEQVREKEREWELREQERERARMKERPHHVIPPMEALERNRNVKMSASVREWDLGKIGQLSPAEKEPKHEEKNKERERRVRREKTRHSRSPSPHNVPARKQKKKEEDAPAKLLDDLFRKTKSTPCIYWLPLTAEQIVVKEEMRRRHMAEHERRMAEMRKAERERQRVRAQQRQQRRTGERDKRRRRTASGSPKK</sequence>
<feature type="compositionally biased region" description="Basic and acidic residues" evidence="3">
    <location>
        <begin position="119"/>
        <end position="148"/>
    </location>
</feature>
<dbReference type="AlphaFoldDB" id="A0A067RGG4"/>
<feature type="compositionally biased region" description="Basic and acidic residues" evidence="3">
    <location>
        <begin position="1041"/>
        <end position="1058"/>
    </location>
</feature>
<organism evidence="5 6">
    <name type="scientific">Zootermopsis nevadensis</name>
    <name type="common">Dampwood termite</name>
    <dbReference type="NCBI Taxonomy" id="136037"/>
    <lineage>
        <taxon>Eukaryota</taxon>
        <taxon>Metazoa</taxon>
        <taxon>Ecdysozoa</taxon>
        <taxon>Arthropoda</taxon>
        <taxon>Hexapoda</taxon>
        <taxon>Insecta</taxon>
        <taxon>Pterygota</taxon>
        <taxon>Neoptera</taxon>
        <taxon>Polyneoptera</taxon>
        <taxon>Dictyoptera</taxon>
        <taxon>Blattodea</taxon>
        <taxon>Blattoidea</taxon>
        <taxon>Termitoidae</taxon>
        <taxon>Termopsidae</taxon>
        <taxon>Zootermopsis</taxon>
    </lineage>
</organism>
<feature type="compositionally biased region" description="Polar residues" evidence="3">
    <location>
        <begin position="104"/>
        <end position="118"/>
    </location>
</feature>
<dbReference type="OMA" id="DENCTNT"/>
<proteinExistence type="predicted"/>
<dbReference type="PANTHER" id="PTHR46589:SF1">
    <property type="entry name" value="APOPTOTIC CHROMATIN CONDENSATION INDUCER IN THE NUCLEUS"/>
    <property type="match status" value="1"/>
</dbReference>